<dbReference type="Proteomes" id="UP000000539">
    <property type="component" value="Chromosome 3"/>
</dbReference>
<feature type="signal peptide" evidence="1">
    <location>
        <begin position="1"/>
        <end position="25"/>
    </location>
</feature>
<reference evidence="2" key="1">
    <citation type="submission" date="2020-11" db="EMBL/GenBank/DDBJ databases">
        <title>Gallus gallus (Chicken) genome, bGalGal1, GRCg7b, maternal haplotype autosomes + Z &amp; W.</title>
        <authorList>
            <person name="Warren W."/>
            <person name="Formenti G."/>
            <person name="Fedrigo O."/>
            <person name="Haase B."/>
            <person name="Mountcastle J."/>
            <person name="Balacco J."/>
            <person name="Tracey A."/>
            <person name="Schneider V."/>
            <person name="Okimoto R."/>
            <person name="Cheng H."/>
            <person name="Hawken R."/>
            <person name="Howe K."/>
            <person name="Jarvis E.D."/>
        </authorList>
    </citation>
    <scope>NUCLEOTIDE SEQUENCE [LARGE SCALE GENOMIC DNA]</scope>
    <source>
        <strain evidence="2">Broiler</strain>
    </source>
</reference>
<dbReference type="OrthoDB" id="5836593at2759"/>
<evidence type="ECO:0000313" key="3">
    <source>
        <dbReference type="Proteomes" id="UP000000539"/>
    </source>
</evidence>
<keyword evidence="4" id="KW-1267">Proteomics identification</keyword>
<evidence type="ECO:0000313" key="2">
    <source>
        <dbReference type="Ensembl" id="ENSGALP00010019168.1"/>
    </source>
</evidence>
<protein>
    <submittedName>
        <fullName evidence="2">Laminin subunit alpha 4</fullName>
    </submittedName>
</protein>
<dbReference type="Ensembl" id="ENSGALT00010032401.1">
    <property type="protein sequence ID" value="ENSGALP00010019168.1"/>
    <property type="gene ID" value="ENSGALG00010013458.1"/>
</dbReference>
<dbReference type="GeneTree" id="ENSGT00940000159970"/>
<name>A0A8V0YK30_CHICK</name>
<reference evidence="2" key="3">
    <citation type="submission" date="2025-09" db="UniProtKB">
        <authorList>
            <consortium name="Ensembl"/>
        </authorList>
    </citation>
    <scope>IDENTIFICATION</scope>
    <source>
        <strain evidence="2">broiler</strain>
    </source>
</reference>
<reference evidence="2" key="2">
    <citation type="submission" date="2025-08" db="UniProtKB">
        <authorList>
            <consortium name="Ensembl"/>
        </authorList>
    </citation>
    <scope>IDENTIFICATION</scope>
    <source>
        <strain evidence="2">broiler</strain>
    </source>
</reference>
<keyword evidence="1" id="KW-0732">Signal</keyword>
<feature type="chain" id="PRO_5036445617" evidence="1">
    <location>
        <begin position="26"/>
        <end position="125"/>
    </location>
</feature>
<evidence type="ECO:0007829" key="4">
    <source>
        <dbReference type="PeptideAtlas" id="A0A8V0YK30"/>
    </source>
</evidence>
<keyword evidence="3" id="KW-1185">Reference proteome</keyword>
<organism evidence="2 3">
    <name type="scientific">Gallus gallus</name>
    <name type="common">Chicken</name>
    <dbReference type="NCBI Taxonomy" id="9031"/>
    <lineage>
        <taxon>Eukaryota</taxon>
        <taxon>Metazoa</taxon>
        <taxon>Chordata</taxon>
        <taxon>Craniata</taxon>
        <taxon>Vertebrata</taxon>
        <taxon>Euteleostomi</taxon>
        <taxon>Archelosauria</taxon>
        <taxon>Archosauria</taxon>
        <taxon>Dinosauria</taxon>
        <taxon>Saurischia</taxon>
        <taxon>Theropoda</taxon>
        <taxon>Coelurosauria</taxon>
        <taxon>Aves</taxon>
        <taxon>Neognathae</taxon>
        <taxon>Galloanserae</taxon>
        <taxon>Galliformes</taxon>
        <taxon>Phasianidae</taxon>
        <taxon>Phasianinae</taxon>
        <taxon>Gallus</taxon>
    </lineage>
</organism>
<dbReference type="AlphaFoldDB" id="A0A8V0YK30"/>
<proteinExistence type="evidence at protein level"/>
<accession>A0A8V0YK30</accession>
<evidence type="ECO:0000256" key="1">
    <source>
        <dbReference type="SAM" id="SignalP"/>
    </source>
</evidence>
<gene>
    <name evidence="2" type="primary">LAMA4</name>
</gene>
<sequence>MALISAWPLVFPILLFSRCFSSSTASSAGGVFLFDIEGSSAVSTQEATVIRGQQQSVATGSWVPFAEECQEGFYRTSSGKCSPCNCNGNANRCLDGSGICVGEHGAAVQPKNNYYGLVTVARLGL</sequence>